<evidence type="ECO:0000256" key="1">
    <source>
        <dbReference type="SAM" id="Phobius"/>
    </source>
</evidence>
<keyword evidence="1" id="KW-0472">Membrane</keyword>
<sequence>MIKMDVYRMFRTKSMYVIWIILLASALLTSFLSKIDYDAVNKEWERQQAVESQTDIDGQTVDVVNAQDIEEQQADNSNKEQLSQQNTDNVNIGMSVELPTEPGKKVTVMDVFFSNAQGKFYALFLVIFAVMFATADIKSGYIKNIGGQVSQRGMLIVSRAVALALFTAITFAGIFVFQAAANMLAFKCVVWGNWKEIIPYFLTELMLHYAFVLICMAIAVIIKNNVISMTLSVCLTMNIMSIVYALIDYVGNRVGLHNFNIYKYTVTGRMAMLPMNAGRDDVISSMCVAATFIVIMLSLSSYIFQKRDI</sequence>
<dbReference type="PANTHER" id="PTHR37305">
    <property type="entry name" value="INTEGRAL MEMBRANE PROTEIN-RELATED"/>
    <property type="match status" value="1"/>
</dbReference>
<feature type="transmembrane region" description="Helical" evidence="1">
    <location>
        <begin position="282"/>
        <end position="304"/>
    </location>
</feature>
<proteinExistence type="predicted"/>
<dbReference type="PANTHER" id="PTHR37305:SF1">
    <property type="entry name" value="MEMBRANE PROTEIN"/>
    <property type="match status" value="1"/>
</dbReference>
<feature type="transmembrane region" description="Helical" evidence="1">
    <location>
        <begin position="229"/>
        <end position="247"/>
    </location>
</feature>
<feature type="transmembrane region" description="Helical" evidence="1">
    <location>
        <begin position="118"/>
        <end position="135"/>
    </location>
</feature>
<dbReference type="Proteomes" id="UP001442364">
    <property type="component" value="Unassembled WGS sequence"/>
</dbReference>
<organism evidence="2 3">
    <name type="scientific">[Lactobacillus] rogosae</name>
    <dbReference type="NCBI Taxonomy" id="706562"/>
    <lineage>
        <taxon>Bacteria</taxon>
        <taxon>Bacillati</taxon>
        <taxon>Bacillota</taxon>
        <taxon>Clostridia</taxon>
        <taxon>Lachnospirales</taxon>
        <taxon>Lachnospiraceae</taxon>
        <taxon>Lachnospira</taxon>
    </lineage>
</organism>
<keyword evidence="1" id="KW-0812">Transmembrane</keyword>
<feature type="transmembrane region" description="Helical" evidence="1">
    <location>
        <begin position="156"/>
        <end position="177"/>
    </location>
</feature>
<keyword evidence="3" id="KW-1185">Reference proteome</keyword>
<name>A0ABV1BXT3_9FIRM</name>
<evidence type="ECO:0000313" key="2">
    <source>
        <dbReference type="EMBL" id="MEQ2380549.1"/>
    </source>
</evidence>
<dbReference type="RefSeq" id="WP_349153906.1">
    <property type="nucleotide sequence ID" value="NZ_JBBMEQ010000003.1"/>
</dbReference>
<accession>A0ABV1BXT3</accession>
<gene>
    <name evidence="2" type="ORF">WMO14_11845</name>
</gene>
<comment type="caution">
    <text evidence="2">The sequence shown here is derived from an EMBL/GenBank/DDBJ whole genome shotgun (WGS) entry which is preliminary data.</text>
</comment>
<keyword evidence="1" id="KW-1133">Transmembrane helix</keyword>
<dbReference type="EMBL" id="JBBMER010000010">
    <property type="protein sequence ID" value="MEQ2380549.1"/>
    <property type="molecule type" value="Genomic_DNA"/>
</dbReference>
<evidence type="ECO:0000313" key="3">
    <source>
        <dbReference type="Proteomes" id="UP001442364"/>
    </source>
</evidence>
<feature type="transmembrane region" description="Helical" evidence="1">
    <location>
        <begin position="197"/>
        <end position="222"/>
    </location>
</feature>
<protein>
    <submittedName>
        <fullName evidence="2">ABC transporter permease</fullName>
    </submittedName>
</protein>
<reference evidence="2 3" key="1">
    <citation type="submission" date="2024-03" db="EMBL/GenBank/DDBJ databases">
        <title>Human intestinal bacterial collection.</title>
        <authorList>
            <person name="Pauvert C."/>
            <person name="Hitch T.C.A."/>
            <person name="Clavel T."/>
        </authorList>
    </citation>
    <scope>NUCLEOTIDE SEQUENCE [LARGE SCALE GENOMIC DNA]</scope>
    <source>
        <strain evidence="2 3">CLA-AA-H255</strain>
    </source>
</reference>